<gene>
    <name evidence="4" type="ORF">ACFSX4_07245</name>
</gene>
<evidence type="ECO:0000259" key="3">
    <source>
        <dbReference type="Pfam" id="PF03816"/>
    </source>
</evidence>
<dbReference type="Gene3D" id="3.40.630.190">
    <property type="entry name" value="LCP protein"/>
    <property type="match status" value="1"/>
</dbReference>
<accession>A0ABW5WXV9</accession>
<keyword evidence="2" id="KW-0472">Membrane</keyword>
<name>A0ABW5WXV9_9STAP</name>
<dbReference type="NCBIfam" id="TIGR00350">
    <property type="entry name" value="lytR_cpsA_psr"/>
    <property type="match status" value="1"/>
</dbReference>
<dbReference type="InterPro" id="IPR004474">
    <property type="entry name" value="LytR_CpsA_psr"/>
</dbReference>
<sequence length="320" mass="35750">MRNSEKRGRSTAFKVLITIFLVLLLVFVGLAVYVYLQLKGTADSMYDDDFEDSQSQLRDTDVQINEGDPISVVLFGTDDDEARNEVQMGQRSDTMMVVTLNPNTGEGKMVSIPRDTRAEIVDQGTVEKINHAYAYGGPVGAKNTVENFLDVPIDYFVSINMDGFETIVDELGGVTVTSNDTFEQSGYTFNHGQTYEMDGEEALAFARARKGVGSGGDGGRQQRQQLLVQAIAKEMISLQTVTNFNSILDVLGDNIRTNIQFNEMNTLRSEYQDAATNIDRLLLEGYDERSAEDNLYYFYPDDASYEEVKSELQNNLEIAE</sequence>
<keyword evidence="2" id="KW-0812">Transmembrane</keyword>
<keyword evidence="2" id="KW-1133">Transmembrane helix</keyword>
<comment type="caution">
    <text evidence="4">The sequence shown here is derived from an EMBL/GenBank/DDBJ whole genome shotgun (WGS) entry which is preliminary data.</text>
</comment>
<evidence type="ECO:0000313" key="4">
    <source>
        <dbReference type="EMBL" id="MFD2830264.1"/>
    </source>
</evidence>
<dbReference type="InterPro" id="IPR050922">
    <property type="entry name" value="LytR/CpsA/Psr_CW_biosynth"/>
</dbReference>
<comment type="similarity">
    <text evidence="1">Belongs to the LytR/CpsA/Psr (LCP) family.</text>
</comment>
<keyword evidence="5" id="KW-1185">Reference proteome</keyword>
<evidence type="ECO:0000256" key="2">
    <source>
        <dbReference type="SAM" id="Phobius"/>
    </source>
</evidence>
<protein>
    <submittedName>
        <fullName evidence="4">LCP family protein</fullName>
    </submittedName>
</protein>
<organism evidence="4 5">
    <name type="scientific">Corticicoccus populi</name>
    <dbReference type="NCBI Taxonomy" id="1812821"/>
    <lineage>
        <taxon>Bacteria</taxon>
        <taxon>Bacillati</taxon>
        <taxon>Bacillota</taxon>
        <taxon>Bacilli</taxon>
        <taxon>Bacillales</taxon>
        <taxon>Staphylococcaceae</taxon>
        <taxon>Corticicoccus</taxon>
    </lineage>
</organism>
<dbReference type="RefSeq" id="WP_377773027.1">
    <property type="nucleotide sequence ID" value="NZ_JBHUOQ010000001.1"/>
</dbReference>
<feature type="domain" description="Cell envelope-related transcriptional attenuator" evidence="3">
    <location>
        <begin position="91"/>
        <end position="236"/>
    </location>
</feature>
<dbReference type="EMBL" id="JBHUOQ010000001">
    <property type="protein sequence ID" value="MFD2830264.1"/>
    <property type="molecule type" value="Genomic_DNA"/>
</dbReference>
<evidence type="ECO:0000256" key="1">
    <source>
        <dbReference type="ARBA" id="ARBA00006068"/>
    </source>
</evidence>
<feature type="transmembrane region" description="Helical" evidence="2">
    <location>
        <begin position="12"/>
        <end position="36"/>
    </location>
</feature>
<dbReference type="Proteomes" id="UP001597519">
    <property type="component" value="Unassembled WGS sequence"/>
</dbReference>
<dbReference type="Pfam" id="PF03816">
    <property type="entry name" value="LytR_cpsA_psr"/>
    <property type="match status" value="1"/>
</dbReference>
<reference evidence="5" key="1">
    <citation type="journal article" date="2019" name="Int. J. Syst. Evol. Microbiol.">
        <title>The Global Catalogue of Microorganisms (GCM) 10K type strain sequencing project: providing services to taxonomists for standard genome sequencing and annotation.</title>
        <authorList>
            <consortium name="The Broad Institute Genomics Platform"/>
            <consortium name="The Broad Institute Genome Sequencing Center for Infectious Disease"/>
            <person name="Wu L."/>
            <person name="Ma J."/>
        </authorList>
    </citation>
    <scope>NUCLEOTIDE SEQUENCE [LARGE SCALE GENOMIC DNA]</scope>
    <source>
        <strain evidence="5">KCTC 33575</strain>
    </source>
</reference>
<dbReference type="PANTHER" id="PTHR33392">
    <property type="entry name" value="POLYISOPRENYL-TEICHOIC ACID--PEPTIDOGLYCAN TEICHOIC ACID TRANSFERASE TAGU"/>
    <property type="match status" value="1"/>
</dbReference>
<dbReference type="PANTHER" id="PTHR33392:SF6">
    <property type="entry name" value="POLYISOPRENYL-TEICHOIC ACID--PEPTIDOGLYCAN TEICHOIC ACID TRANSFERASE TAGU"/>
    <property type="match status" value="1"/>
</dbReference>
<proteinExistence type="inferred from homology"/>
<evidence type="ECO:0000313" key="5">
    <source>
        <dbReference type="Proteomes" id="UP001597519"/>
    </source>
</evidence>